<organism evidence="2 3">
    <name type="scientific">Pseudohoeflea suaedae</name>
    <dbReference type="NCBI Taxonomy" id="877384"/>
    <lineage>
        <taxon>Bacteria</taxon>
        <taxon>Pseudomonadati</taxon>
        <taxon>Pseudomonadota</taxon>
        <taxon>Alphaproteobacteria</taxon>
        <taxon>Hyphomicrobiales</taxon>
        <taxon>Rhizobiaceae</taxon>
        <taxon>Pseudohoeflea</taxon>
    </lineage>
</organism>
<proteinExistence type="predicted"/>
<dbReference type="OrthoDB" id="9815199at2"/>
<comment type="caution">
    <text evidence="2">The sequence shown here is derived from an EMBL/GenBank/DDBJ whole genome shotgun (WGS) entry which is preliminary data.</text>
</comment>
<dbReference type="Proteomes" id="UP000295131">
    <property type="component" value="Unassembled WGS sequence"/>
</dbReference>
<protein>
    <submittedName>
        <fullName evidence="2">DUF2065 domain-containing protein</fullName>
    </submittedName>
</protein>
<keyword evidence="1" id="KW-0472">Membrane</keyword>
<evidence type="ECO:0000256" key="1">
    <source>
        <dbReference type="SAM" id="Phobius"/>
    </source>
</evidence>
<dbReference type="PANTHER" id="PTHR38602">
    <property type="entry name" value="INNER MEMBRANE PROTEIN-RELATED"/>
    <property type="match status" value="1"/>
</dbReference>
<dbReference type="Pfam" id="PF09838">
    <property type="entry name" value="DUF2065"/>
    <property type="match status" value="1"/>
</dbReference>
<accession>A0A4V3A6V7</accession>
<gene>
    <name evidence="2" type="ORF">E2A64_16145</name>
</gene>
<name>A0A4V3A6V7_9HYPH</name>
<dbReference type="InterPro" id="IPR019201">
    <property type="entry name" value="DUF2065"/>
</dbReference>
<evidence type="ECO:0000313" key="3">
    <source>
        <dbReference type="Proteomes" id="UP000295131"/>
    </source>
</evidence>
<reference evidence="2 3" key="1">
    <citation type="journal article" date="2013" name="Int. J. Syst. Evol. Microbiol.">
        <title>Hoeflea suaedae sp. nov., an endophytic bacterium isolated from the root of the halophyte Suaeda maritima.</title>
        <authorList>
            <person name="Chung E.J."/>
            <person name="Park J.A."/>
            <person name="Pramanik P."/>
            <person name="Bibi F."/>
            <person name="Jeon C.O."/>
            <person name="Chung Y.R."/>
        </authorList>
    </citation>
    <scope>NUCLEOTIDE SEQUENCE [LARGE SCALE GENOMIC DNA]</scope>
    <source>
        <strain evidence="2 3">YC6898</strain>
    </source>
</reference>
<dbReference type="PANTHER" id="PTHR38602:SF1">
    <property type="entry name" value="INNER MEMBRANE PROTEIN"/>
    <property type="match status" value="1"/>
</dbReference>
<dbReference type="EMBL" id="SMSI01000004">
    <property type="protein sequence ID" value="TDH34489.1"/>
    <property type="molecule type" value="Genomic_DNA"/>
</dbReference>
<keyword evidence="3" id="KW-1185">Reference proteome</keyword>
<feature type="transmembrane region" description="Helical" evidence="1">
    <location>
        <begin position="37"/>
        <end position="55"/>
    </location>
</feature>
<sequence>MLLALGLVCVVEGLIWALMPRLLRRMAEELPKIDDQTLRIIGVVVLAAGTGLVFLSKHLG</sequence>
<keyword evidence="1" id="KW-1133">Transmembrane helix</keyword>
<evidence type="ECO:0000313" key="2">
    <source>
        <dbReference type="EMBL" id="TDH34489.1"/>
    </source>
</evidence>
<keyword evidence="1" id="KW-0812">Transmembrane</keyword>
<dbReference type="AlphaFoldDB" id="A0A4V3A6V7"/>